<evidence type="ECO:0008006" key="4">
    <source>
        <dbReference type="Google" id="ProtNLM"/>
    </source>
</evidence>
<dbReference type="InterPro" id="IPR036249">
    <property type="entry name" value="Thioredoxin-like_sf"/>
</dbReference>
<accession>A0A835JMZ3</accession>
<evidence type="ECO:0000313" key="2">
    <source>
        <dbReference type="EMBL" id="KAF9673228.1"/>
    </source>
</evidence>
<dbReference type="AlphaFoldDB" id="A0A835JMZ3"/>
<dbReference type="Gene3D" id="3.40.30.10">
    <property type="entry name" value="Glutaredoxin"/>
    <property type="match status" value="1"/>
</dbReference>
<sequence>MEVSRVISRQPPCFSGGGGFGDHPTRCEAFLRSRRIVNGFGVVSKVHAGFRDKGHLKYYYGSGGLVVRSGGKKKDKETSTKKKLKLLKELSVIPYNGSVDDVQANLITEATQLLLKQFEQLRAEEKELKRRRKEEKAKLKAVKMKTMLDCESSSSSESSDSECGEVIDMNRLRNEAVADPDIEELQSVAQEEPASTLQTLLTQKSNVTGINGFHDHGLGINGEEFCDAQSNSCSNTIRVNCNPSSSSVTAGTSAKRIEVCMGNKCKKSGGVALLQEFERAVGIEGAVVGCKCMGKCKDGPNVRVLKSGQQTPAANPLCIGVGLEDVDVIVANFFGKELSVVLAT</sequence>
<feature type="coiled-coil region" evidence="1">
    <location>
        <begin position="111"/>
        <end position="145"/>
    </location>
</feature>
<evidence type="ECO:0000313" key="3">
    <source>
        <dbReference type="Proteomes" id="UP000657918"/>
    </source>
</evidence>
<protein>
    <recommendedName>
        <fullName evidence="4">Diacylglycerol O-acyltransferase 3</fullName>
    </recommendedName>
</protein>
<reference evidence="2 3" key="1">
    <citation type="submission" date="2020-10" db="EMBL/GenBank/DDBJ databases">
        <title>Plant Genome Project.</title>
        <authorList>
            <person name="Zhang R.-G."/>
        </authorList>
    </citation>
    <scope>NUCLEOTIDE SEQUENCE [LARGE SCALE GENOMIC DNA]</scope>
    <source>
        <strain evidence="2">FAFU-HL-1</strain>
        <tissue evidence="2">Leaf</tissue>
    </source>
</reference>
<comment type="caution">
    <text evidence="2">The sequence shown here is derived from an EMBL/GenBank/DDBJ whole genome shotgun (WGS) entry which is preliminary data.</text>
</comment>
<dbReference type="OrthoDB" id="913780at2759"/>
<dbReference type="EMBL" id="JADGMS010000010">
    <property type="protein sequence ID" value="KAF9673228.1"/>
    <property type="molecule type" value="Genomic_DNA"/>
</dbReference>
<name>A0A835JMZ3_9ROSI</name>
<gene>
    <name evidence="2" type="ORF">SADUNF_Sadunf10G0002500</name>
</gene>
<proteinExistence type="predicted"/>
<keyword evidence="1" id="KW-0175">Coiled coil</keyword>
<organism evidence="2 3">
    <name type="scientific">Salix dunnii</name>
    <dbReference type="NCBI Taxonomy" id="1413687"/>
    <lineage>
        <taxon>Eukaryota</taxon>
        <taxon>Viridiplantae</taxon>
        <taxon>Streptophyta</taxon>
        <taxon>Embryophyta</taxon>
        <taxon>Tracheophyta</taxon>
        <taxon>Spermatophyta</taxon>
        <taxon>Magnoliopsida</taxon>
        <taxon>eudicotyledons</taxon>
        <taxon>Gunneridae</taxon>
        <taxon>Pentapetalae</taxon>
        <taxon>rosids</taxon>
        <taxon>fabids</taxon>
        <taxon>Malpighiales</taxon>
        <taxon>Salicaceae</taxon>
        <taxon>Saliceae</taxon>
        <taxon>Salix</taxon>
    </lineage>
</organism>
<dbReference type="Proteomes" id="UP000657918">
    <property type="component" value="Unassembled WGS sequence"/>
</dbReference>
<keyword evidence="3" id="KW-1185">Reference proteome</keyword>
<evidence type="ECO:0000256" key="1">
    <source>
        <dbReference type="SAM" id="Coils"/>
    </source>
</evidence>
<dbReference type="CDD" id="cd02980">
    <property type="entry name" value="TRX_Fd_family"/>
    <property type="match status" value="1"/>
</dbReference>
<dbReference type="SUPFAM" id="SSF52833">
    <property type="entry name" value="Thioredoxin-like"/>
    <property type="match status" value="1"/>
</dbReference>